<protein>
    <submittedName>
        <fullName evidence="2">Uncharacterized protein</fullName>
    </submittedName>
</protein>
<reference evidence="2" key="1">
    <citation type="submission" date="2012-05" db="EMBL/GenBank/DDBJ databases">
        <authorList>
            <person name="Krishnakumar V."/>
            <person name="Cheung F."/>
            <person name="Xiao Y."/>
            <person name="Chan A."/>
            <person name="Moskal W.A."/>
            <person name="Town C.D."/>
        </authorList>
    </citation>
    <scope>NUCLEOTIDE SEQUENCE</scope>
</reference>
<organism evidence="2">
    <name type="scientific">Lotus japonicus</name>
    <name type="common">Lotus corniculatus var. japonicus</name>
    <dbReference type="NCBI Taxonomy" id="34305"/>
    <lineage>
        <taxon>Eukaryota</taxon>
        <taxon>Viridiplantae</taxon>
        <taxon>Streptophyta</taxon>
        <taxon>Embryophyta</taxon>
        <taxon>Tracheophyta</taxon>
        <taxon>Spermatophyta</taxon>
        <taxon>Magnoliopsida</taxon>
        <taxon>eudicotyledons</taxon>
        <taxon>Gunneridae</taxon>
        <taxon>Pentapetalae</taxon>
        <taxon>rosids</taxon>
        <taxon>fabids</taxon>
        <taxon>Fabales</taxon>
        <taxon>Fabaceae</taxon>
        <taxon>Papilionoideae</taxon>
        <taxon>50 kb inversion clade</taxon>
        <taxon>NPAAA clade</taxon>
        <taxon>Hologalegina</taxon>
        <taxon>robinioid clade</taxon>
        <taxon>Loteae</taxon>
        <taxon>Lotus</taxon>
    </lineage>
</organism>
<proteinExistence type="evidence at transcript level"/>
<dbReference type="AlphaFoldDB" id="I3SVP8"/>
<feature type="chain" id="PRO_5003679057" evidence="1">
    <location>
        <begin position="24"/>
        <end position="120"/>
    </location>
</feature>
<dbReference type="EMBL" id="BT144546">
    <property type="protein sequence ID" value="AFK44340.1"/>
    <property type="molecule type" value="mRNA"/>
</dbReference>
<evidence type="ECO:0000313" key="2">
    <source>
        <dbReference type="EMBL" id="AFK44340.1"/>
    </source>
</evidence>
<keyword evidence="1" id="KW-0732">Signal</keyword>
<accession>I3SVP8</accession>
<name>I3SVP8_LOTJA</name>
<feature type="signal peptide" evidence="1">
    <location>
        <begin position="1"/>
        <end position="23"/>
    </location>
</feature>
<sequence length="120" mass="13441">MWFCCFPSWLSLHLLSLMHVVSTQIPSSLKCFQKVLKPITMSNPQLVRAVTIAPAQNQSFPSVAVQILEKPATLLAKLACVPDHFLHSVVVLMSLTFAINHVPKLTKNEHEDCDVEQSYL</sequence>
<evidence type="ECO:0000256" key="1">
    <source>
        <dbReference type="SAM" id="SignalP"/>
    </source>
</evidence>